<evidence type="ECO:0000256" key="1">
    <source>
        <dbReference type="SAM" id="SignalP"/>
    </source>
</evidence>
<feature type="domain" description="Secretion system C-terminal sorting" evidence="2">
    <location>
        <begin position="91"/>
        <end position="169"/>
    </location>
</feature>
<keyword evidence="1" id="KW-0732">Signal</keyword>
<dbReference type="Gene3D" id="2.60.40.4070">
    <property type="match status" value="1"/>
</dbReference>
<evidence type="ECO:0000259" key="2">
    <source>
        <dbReference type="Pfam" id="PF18962"/>
    </source>
</evidence>
<dbReference type="Proteomes" id="UP000198670">
    <property type="component" value="Unassembled WGS sequence"/>
</dbReference>
<dbReference type="STRING" id="1477437.SAMN05444682_10693"/>
<dbReference type="Pfam" id="PF18962">
    <property type="entry name" value="Por_Secre_tail"/>
    <property type="match status" value="1"/>
</dbReference>
<dbReference type="NCBIfam" id="TIGR04183">
    <property type="entry name" value="Por_Secre_tail"/>
    <property type="match status" value="1"/>
</dbReference>
<dbReference type="EMBL" id="FOQO01000006">
    <property type="protein sequence ID" value="SFI86320.1"/>
    <property type="molecule type" value="Genomic_DNA"/>
</dbReference>
<reference evidence="3 4" key="1">
    <citation type="submission" date="2016-10" db="EMBL/GenBank/DDBJ databases">
        <authorList>
            <person name="de Groot N.N."/>
        </authorList>
    </citation>
    <scope>NUCLEOTIDE SEQUENCE [LARGE SCALE GENOMIC DNA]</scope>
    <source>
        <strain evidence="3 4">RK1</strain>
    </source>
</reference>
<dbReference type="AlphaFoldDB" id="A0A1I3LP51"/>
<name>A0A1I3LP51_9SPHI</name>
<feature type="chain" id="PRO_5011560998" evidence="1">
    <location>
        <begin position="21"/>
        <end position="170"/>
    </location>
</feature>
<evidence type="ECO:0000313" key="3">
    <source>
        <dbReference type="EMBL" id="SFI86320.1"/>
    </source>
</evidence>
<proteinExistence type="predicted"/>
<dbReference type="OrthoDB" id="1523755at2"/>
<accession>A0A1I3LP51</accession>
<dbReference type="RefSeq" id="WP_090627489.1">
    <property type="nucleotide sequence ID" value="NZ_FOQO01000006.1"/>
</dbReference>
<keyword evidence="4" id="KW-1185">Reference proteome</keyword>
<dbReference type="InterPro" id="IPR026444">
    <property type="entry name" value="Secre_tail"/>
</dbReference>
<gene>
    <name evidence="3" type="ORF">SAMN05444682_10693</name>
</gene>
<organism evidence="3 4">
    <name type="scientific">Parapedobacter indicus</name>
    <dbReference type="NCBI Taxonomy" id="1477437"/>
    <lineage>
        <taxon>Bacteria</taxon>
        <taxon>Pseudomonadati</taxon>
        <taxon>Bacteroidota</taxon>
        <taxon>Sphingobacteriia</taxon>
        <taxon>Sphingobacteriales</taxon>
        <taxon>Sphingobacteriaceae</taxon>
        <taxon>Parapedobacter</taxon>
    </lineage>
</organism>
<evidence type="ECO:0000313" key="4">
    <source>
        <dbReference type="Proteomes" id="UP000198670"/>
    </source>
</evidence>
<sequence length="170" mass="18693">MRKFLHHIVVILTVSATVFAGEANAVQHSVATATDTTRVAKQGESQSSTLLLSDSEKRAQRSFFSSLRNFFPFRIGNNPADNEKLLSSVKVFPNPVVDQISLSFRLSKQISVSIKVMDALGNEVMTLLNQELDAGSQSHVFDTSNKLTNGFYFIRVSAGTETVVKRISVL</sequence>
<protein>
    <submittedName>
        <fullName evidence="3">Por secretion system C-terminal sorting domain-containing protein</fullName>
    </submittedName>
</protein>
<feature type="signal peptide" evidence="1">
    <location>
        <begin position="1"/>
        <end position="20"/>
    </location>
</feature>